<keyword evidence="6 9" id="KW-0472">Membrane</keyword>
<evidence type="ECO:0000256" key="4">
    <source>
        <dbReference type="ARBA" id="ARBA00022729"/>
    </source>
</evidence>
<dbReference type="Pfam" id="PF01105">
    <property type="entry name" value="EMP24_GP25L"/>
    <property type="match status" value="1"/>
</dbReference>
<protein>
    <submittedName>
        <fullName evidence="12">Coated vesicle membrane protein putative</fullName>
    </submittedName>
</protein>
<evidence type="ECO:0000256" key="7">
    <source>
        <dbReference type="ARBA" id="ARBA00037847"/>
    </source>
</evidence>
<dbReference type="InterPro" id="IPR009038">
    <property type="entry name" value="GOLD_dom"/>
</dbReference>
<dbReference type="VEuPathDB" id="AmoebaDB:EHI7A_001710"/>
<organism evidence="12 13">
    <name type="scientific">Entamoeba histolytica</name>
    <dbReference type="NCBI Taxonomy" id="5759"/>
    <lineage>
        <taxon>Eukaryota</taxon>
        <taxon>Amoebozoa</taxon>
        <taxon>Evosea</taxon>
        <taxon>Archamoebae</taxon>
        <taxon>Mastigamoebida</taxon>
        <taxon>Entamoebidae</taxon>
        <taxon>Entamoeba</taxon>
    </lineage>
</organism>
<gene>
    <name evidence="12" type="ORF">CL6EHI_096210</name>
</gene>
<sequence>MSIISLILLVTLTRAFTTEIAGGKMECFMEKIEKGTHIAIYYQVIEGGNNDINFVMYNPNGQIFVEEKRQSSGMVDKDALYSGEHKICLDNSYASFSTTKTVALFMDFSSQDTIANQEQADKVENLANELNHLLTHARIEVVMLQLKSQIHQEMLQQAYSWSSYLFVLQAILILGMSLVQTYFIKKYFEVKRTI</sequence>
<keyword evidence="3 8" id="KW-0812">Transmembrane</keyword>
<evidence type="ECO:0000313" key="12">
    <source>
        <dbReference type="EMBL" id="GAT93018.1"/>
    </source>
</evidence>
<keyword evidence="4 10" id="KW-0732">Signal</keyword>
<evidence type="ECO:0000256" key="10">
    <source>
        <dbReference type="SAM" id="SignalP"/>
    </source>
</evidence>
<comment type="subcellular location">
    <subcellularLocation>
        <location evidence="7">Endomembrane system</location>
        <topology evidence="7">Single-pass membrane protein</topology>
    </subcellularLocation>
    <subcellularLocation>
        <location evidence="1 8">Membrane</location>
        <topology evidence="1 8">Single-pass type I membrane protein</topology>
    </subcellularLocation>
</comment>
<evidence type="ECO:0000256" key="3">
    <source>
        <dbReference type="ARBA" id="ARBA00022692"/>
    </source>
</evidence>
<evidence type="ECO:0000256" key="6">
    <source>
        <dbReference type="ARBA" id="ARBA00023136"/>
    </source>
</evidence>
<dbReference type="Proteomes" id="UP000078387">
    <property type="component" value="Unassembled WGS sequence"/>
</dbReference>
<keyword evidence="5 9" id="KW-1133">Transmembrane helix</keyword>
<evidence type="ECO:0000256" key="5">
    <source>
        <dbReference type="ARBA" id="ARBA00022989"/>
    </source>
</evidence>
<name>A0A5K1UH67_ENTHI</name>
<dbReference type="EMBL" id="BDEQ01000001">
    <property type="protein sequence ID" value="GAT93018.1"/>
    <property type="molecule type" value="Genomic_DNA"/>
</dbReference>
<dbReference type="AlphaFoldDB" id="A0A5K1UH67"/>
<dbReference type="VEuPathDB" id="AmoebaDB:EHI8A_052700"/>
<dbReference type="SUPFAM" id="SSF101576">
    <property type="entry name" value="Supernatant protein factor (SPF), C-terminal domain"/>
    <property type="match status" value="1"/>
</dbReference>
<dbReference type="InterPro" id="IPR036598">
    <property type="entry name" value="GOLD_dom_sf"/>
</dbReference>
<feature type="chain" id="PRO_5023833821" evidence="10">
    <location>
        <begin position="16"/>
        <end position="194"/>
    </location>
</feature>
<evidence type="ECO:0000256" key="2">
    <source>
        <dbReference type="ARBA" id="ARBA00007104"/>
    </source>
</evidence>
<dbReference type="OMA" id="VGEYTFC"/>
<feature type="transmembrane region" description="Helical" evidence="9">
    <location>
        <begin position="161"/>
        <end position="184"/>
    </location>
</feature>
<dbReference type="GO" id="GO:0016020">
    <property type="term" value="C:membrane"/>
    <property type="evidence" value="ECO:0007669"/>
    <property type="project" value="UniProtKB-SubCell"/>
</dbReference>
<feature type="signal peptide" evidence="10">
    <location>
        <begin position="1"/>
        <end position="15"/>
    </location>
</feature>
<evidence type="ECO:0000259" key="11">
    <source>
        <dbReference type="PROSITE" id="PS50866"/>
    </source>
</evidence>
<dbReference type="SMART" id="SM01190">
    <property type="entry name" value="EMP24_GP25L"/>
    <property type="match status" value="1"/>
</dbReference>
<evidence type="ECO:0000256" key="8">
    <source>
        <dbReference type="RuleBase" id="RU003827"/>
    </source>
</evidence>
<dbReference type="GO" id="GO:0012505">
    <property type="term" value="C:endomembrane system"/>
    <property type="evidence" value="ECO:0007669"/>
    <property type="project" value="UniProtKB-SubCell"/>
</dbReference>
<proteinExistence type="inferred from homology"/>
<dbReference type="InterPro" id="IPR015720">
    <property type="entry name" value="Emp24-like"/>
</dbReference>
<comment type="similarity">
    <text evidence="2 8">Belongs to the EMP24/GP25L family.</text>
</comment>
<accession>A0A5K1UH67</accession>
<dbReference type="PROSITE" id="PS50866">
    <property type="entry name" value="GOLD"/>
    <property type="match status" value="1"/>
</dbReference>
<evidence type="ECO:0000256" key="9">
    <source>
        <dbReference type="SAM" id="Phobius"/>
    </source>
</evidence>
<feature type="domain" description="GOLD" evidence="11">
    <location>
        <begin position="25"/>
        <end position="108"/>
    </location>
</feature>
<dbReference type="VEuPathDB" id="AmoebaDB:KM1_006100"/>
<dbReference type="VEuPathDB" id="AmoebaDB:EHI5A_008750"/>
<comment type="caution">
    <text evidence="12">The sequence shown here is derived from an EMBL/GenBank/DDBJ whole genome shotgun (WGS) entry which is preliminary data.</text>
</comment>
<dbReference type="VEuPathDB" id="AmoebaDB:EHI_096210"/>
<reference evidence="12 13" key="1">
    <citation type="submission" date="2016-05" db="EMBL/GenBank/DDBJ databases">
        <title>First whole genome sequencing of Entamoeba histolytica HM1:IMSS-clone-6.</title>
        <authorList>
            <person name="Mukherjee Avik.K."/>
            <person name="Izumyama S."/>
            <person name="Nakada-Tsukui K."/>
            <person name="Nozaki T."/>
        </authorList>
    </citation>
    <scope>NUCLEOTIDE SEQUENCE [LARGE SCALE GENOMIC DNA]</scope>
    <source>
        <strain evidence="12 13">HM1:IMSS clone 6</strain>
    </source>
</reference>
<evidence type="ECO:0000256" key="1">
    <source>
        <dbReference type="ARBA" id="ARBA00004479"/>
    </source>
</evidence>
<evidence type="ECO:0000313" key="13">
    <source>
        <dbReference type="Proteomes" id="UP000078387"/>
    </source>
</evidence>
<dbReference type="PANTHER" id="PTHR22811">
    <property type="entry name" value="TRANSMEMBRANE EMP24 DOMAIN-CONTAINING PROTEIN"/>
    <property type="match status" value="1"/>
</dbReference>